<gene>
    <name evidence="2" type="ORF">GCM10007898_43350</name>
</gene>
<dbReference type="Gene3D" id="3.40.50.1820">
    <property type="entry name" value="alpha/beta hydrolase"/>
    <property type="match status" value="1"/>
</dbReference>
<dbReference type="Pfam" id="PF12697">
    <property type="entry name" value="Abhydrolase_6"/>
    <property type="match status" value="1"/>
</dbReference>
<dbReference type="SUPFAM" id="SSF53474">
    <property type="entry name" value="alpha/beta-Hydrolases"/>
    <property type="match status" value="1"/>
</dbReference>
<dbReference type="EMBL" id="BSOA01000050">
    <property type="protein sequence ID" value="GLQ90759.1"/>
    <property type="molecule type" value="Genomic_DNA"/>
</dbReference>
<feature type="domain" description="AB hydrolase-1" evidence="1">
    <location>
        <begin position="50"/>
        <end position="137"/>
    </location>
</feature>
<dbReference type="InterPro" id="IPR029058">
    <property type="entry name" value="AB_hydrolase_fold"/>
</dbReference>
<evidence type="ECO:0000313" key="3">
    <source>
        <dbReference type="Proteomes" id="UP001156627"/>
    </source>
</evidence>
<evidence type="ECO:0000259" key="1">
    <source>
        <dbReference type="Pfam" id="PF12697"/>
    </source>
</evidence>
<protein>
    <recommendedName>
        <fullName evidence="1">AB hydrolase-1 domain-containing protein</fullName>
    </recommendedName>
</protein>
<accession>A0ABQ5XHW2</accession>
<sequence>MAIAVAACAGDCMGLILESAQVFVEQHTLEGIVQAQQLFQQPGQLERLKKYHGDKAAWVLRAWIDTWLAPDFADWHLDAELRQVPCPVLTIYGEHDEYSSLRHPEHIERLAKGGTTLKVLHGGGHVPHRENADAVIDFIVRWLGTLAT</sequence>
<dbReference type="InterPro" id="IPR000073">
    <property type="entry name" value="AB_hydrolase_1"/>
</dbReference>
<comment type="caution">
    <text evidence="2">The sequence shown here is derived from an EMBL/GenBank/DDBJ whole genome shotgun (WGS) entry which is preliminary data.</text>
</comment>
<name>A0ABQ5XHW2_9GAMM</name>
<evidence type="ECO:0000313" key="2">
    <source>
        <dbReference type="EMBL" id="GLQ90759.1"/>
    </source>
</evidence>
<keyword evidence="3" id="KW-1185">Reference proteome</keyword>
<organism evidence="2 3">
    <name type="scientific">Dyella flagellata</name>
    <dbReference type="NCBI Taxonomy" id="1867833"/>
    <lineage>
        <taxon>Bacteria</taxon>
        <taxon>Pseudomonadati</taxon>
        <taxon>Pseudomonadota</taxon>
        <taxon>Gammaproteobacteria</taxon>
        <taxon>Lysobacterales</taxon>
        <taxon>Rhodanobacteraceae</taxon>
        <taxon>Dyella</taxon>
    </lineage>
</organism>
<dbReference type="Proteomes" id="UP001156627">
    <property type="component" value="Unassembled WGS sequence"/>
</dbReference>
<proteinExistence type="predicted"/>
<reference evidence="3" key="1">
    <citation type="journal article" date="2019" name="Int. J. Syst. Evol. Microbiol.">
        <title>The Global Catalogue of Microorganisms (GCM) 10K type strain sequencing project: providing services to taxonomists for standard genome sequencing and annotation.</title>
        <authorList>
            <consortium name="The Broad Institute Genomics Platform"/>
            <consortium name="The Broad Institute Genome Sequencing Center for Infectious Disease"/>
            <person name="Wu L."/>
            <person name="Ma J."/>
        </authorList>
    </citation>
    <scope>NUCLEOTIDE SEQUENCE [LARGE SCALE GENOMIC DNA]</scope>
    <source>
        <strain evidence="3">NBRC 111981</strain>
    </source>
</reference>